<dbReference type="PANTHER" id="PTHR12311:SF7">
    <property type="entry name" value="ACTIVATOR OF BASAL TRANSCRIPTION 1"/>
    <property type="match status" value="1"/>
</dbReference>
<dbReference type="EMBL" id="JADGJQ010000030">
    <property type="protein sequence ID" value="KAJ3177940.1"/>
    <property type="molecule type" value="Genomic_DNA"/>
</dbReference>
<dbReference type="GO" id="GO:0034462">
    <property type="term" value="P:small-subunit processome assembly"/>
    <property type="evidence" value="ECO:0007669"/>
    <property type="project" value="TreeGrafter"/>
</dbReference>
<feature type="compositionally biased region" description="Acidic residues" evidence="6">
    <location>
        <begin position="22"/>
        <end position="35"/>
    </location>
</feature>
<dbReference type="Gene3D" id="3.30.70.330">
    <property type="match status" value="1"/>
</dbReference>
<feature type="compositionally biased region" description="Low complexity" evidence="6">
    <location>
        <begin position="36"/>
        <end position="46"/>
    </location>
</feature>
<proteinExistence type="inferred from homology"/>
<comment type="similarity">
    <text evidence="2">Belongs to the ESF2/ABP1 family.</text>
</comment>
<feature type="compositionally biased region" description="Acidic residues" evidence="6">
    <location>
        <begin position="102"/>
        <end position="111"/>
    </location>
</feature>
<feature type="region of interest" description="Disordered" evidence="6">
    <location>
        <begin position="335"/>
        <end position="396"/>
    </location>
</feature>
<keyword evidence="4" id="KW-0539">Nucleus</keyword>
<name>A0AAD5TJL6_9FUNG</name>
<dbReference type="CDD" id="cd12263">
    <property type="entry name" value="RRM_ABT1_like"/>
    <property type="match status" value="1"/>
</dbReference>
<dbReference type="AlphaFoldDB" id="A0AAD5TJL6"/>
<feature type="region of interest" description="Disordered" evidence="6">
    <location>
        <begin position="1"/>
        <end position="162"/>
    </location>
</feature>
<dbReference type="GO" id="GO:0005730">
    <property type="term" value="C:nucleolus"/>
    <property type="evidence" value="ECO:0007669"/>
    <property type="project" value="UniProtKB-SubCell"/>
</dbReference>
<dbReference type="GO" id="GO:0000480">
    <property type="term" value="P:endonucleolytic cleavage in 5'-ETS of tricistronic rRNA transcript (SSU-rRNA, 5.8S rRNA, LSU-rRNA)"/>
    <property type="evidence" value="ECO:0007669"/>
    <property type="project" value="TreeGrafter"/>
</dbReference>
<keyword evidence="3" id="KW-0694">RNA-binding</keyword>
<reference evidence="7" key="1">
    <citation type="submission" date="2020-05" db="EMBL/GenBank/DDBJ databases">
        <title>Phylogenomic resolution of chytrid fungi.</title>
        <authorList>
            <person name="Stajich J.E."/>
            <person name="Amses K."/>
            <person name="Simmons R."/>
            <person name="Seto K."/>
            <person name="Myers J."/>
            <person name="Bonds A."/>
            <person name="Quandt C.A."/>
            <person name="Barry K."/>
            <person name="Liu P."/>
            <person name="Grigoriev I."/>
            <person name="Longcore J.E."/>
            <person name="James T.Y."/>
        </authorList>
    </citation>
    <scope>NUCLEOTIDE SEQUENCE</scope>
    <source>
        <strain evidence="7">JEL0379</strain>
    </source>
</reference>
<keyword evidence="8" id="KW-1185">Reference proteome</keyword>
<dbReference type="InterPro" id="IPR012677">
    <property type="entry name" value="Nucleotide-bd_a/b_plait_sf"/>
</dbReference>
<dbReference type="InterPro" id="IPR034353">
    <property type="entry name" value="ABT1/ESF2_RRM"/>
</dbReference>
<evidence type="ECO:0000256" key="4">
    <source>
        <dbReference type="ARBA" id="ARBA00023242"/>
    </source>
</evidence>
<dbReference type="PANTHER" id="PTHR12311">
    <property type="entry name" value="ACTIVATOR OF BASAL TRANSCRIPTION 1"/>
    <property type="match status" value="1"/>
</dbReference>
<feature type="compositionally biased region" description="Acidic residues" evidence="6">
    <location>
        <begin position="119"/>
        <end position="129"/>
    </location>
</feature>
<evidence type="ECO:0000256" key="3">
    <source>
        <dbReference type="ARBA" id="ARBA00022884"/>
    </source>
</evidence>
<comment type="caution">
    <text evidence="7">The sequence shown here is derived from an EMBL/GenBank/DDBJ whole genome shotgun (WGS) entry which is preliminary data.</text>
</comment>
<dbReference type="InterPro" id="IPR039119">
    <property type="entry name" value="ABT1/Esf2"/>
</dbReference>
<sequence>MVRHNRRKPAAPAASKAAPPEEWVEVEAQEPEPETTEASQFAALLAAERESRRQAVANSFAEIDAVDDSDKGDDEKEEEEEEEEAAHLRRAVKTSDKRFQLDSEDEDEDDAKVEVGGNDTEDEGADGASEETSGVEETAAKSAGGNDEDADQEQPTKRVRGPKPLTAAALAKHEAKVAKTGVVYLSRIPPFMRPVKLRSLLSKYGTLGRIYLAPESAAVAARRKKYRKNKRENYTEGWVEFADKSVARAVASYLNGNTIGGKKRNFYYDDIWNIKYLPRFKWNHLTEQIAYELKVRDQKLKTELSAAKKETKEYVKNVGRAKMVEAITRKAEKRKAVDEADAGGADTGAATSGSGPSTASATQAIRRQFKQRKVVDMDAAGARSQQNRAAPSEKKAAVLSKLFG</sequence>
<accession>A0AAD5TJL6</accession>
<dbReference type="GO" id="GO:0000472">
    <property type="term" value="P:endonucleolytic cleavage to generate mature 5'-end of SSU-rRNA from (SSU-rRNA, 5.8S rRNA, LSU-rRNA)"/>
    <property type="evidence" value="ECO:0007669"/>
    <property type="project" value="TreeGrafter"/>
</dbReference>
<dbReference type="GO" id="GO:0000447">
    <property type="term" value="P:endonucleolytic cleavage in ITS1 to separate SSU-rRNA from 5.8S rRNA and LSU-rRNA from tricistronic rRNA transcript (SSU-rRNA, 5.8S rRNA, LSU-rRNA)"/>
    <property type="evidence" value="ECO:0007669"/>
    <property type="project" value="TreeGrafter"/>
</dbReference>
<evidence type="ECO:0000313" key="8">
    <source>
        <dbReference type="Proteomes" id="UP001212152"/>
    </source>
</evidence>
<dbReference type="GO" id="GO:0003723">
    <property type="term" value="F:RNA binding"/>
    <property type="evidence" value="ECO:0007669"/>
    <property type="project" value="UniProtKB-KW"/>
</dbReference>
<evidence type="ECO:0000256" key="1">
    <source>
        <dbReference type="ARBA" id="ARBA00004604"/>
    </source>
</evidence>
<feature type="compositionally biased region" description="Acidic residues" evidence="6">
    <location>
        <begin position="64"/>
        <end position="84"/>
    </location>
</feature>
<comment type="subcellular location">
    <subcellularLocation>
        <location evidence="1">Nucleus</location>
        <location evidence="1">Nucleolus</location>
    </subcellularLocation>
</comment>
<feature type="compositionally biased region" description="Low complexity" evidence="6">
    <location>
        <begin position="342"/>
        <end position="362"/>
    </location>
</feature>
<evidence type="ECO:0000256" key="6">
    <source>
        <dbReference type="SAM" id="MobiDB-lite"/>
    </source>
</evidence>
<evidence type="ECO:0000256" key="2">
    <source>
        <dbReference type="ARBA" id="ARBA00005819"/>
    </source>
</evidence>
<evidence type="ECO:0000256" key="5">
    <source>
        <dbReference type="ARBA" id="ARBA00032634"/>
    </source>
</evidence>
<dbReference type="Proteomes" id="UP001212152">
    <property type="component" value="Unassembled WGS sequence"/>
</dbReference>
<gene>
    <name evidence="7" type="primary">ESF2</name>
    <name evidence="7" type="ORF">HDU87_004222</name>
</gene>
<dbReference type="SUPFAM" id="SSF54928">
    <property type="entry name" value="RNA-binding domain, RBD"/>
    <property type="match status" value="1"/>
</dbReference>
<evidence type="ECO:0000313" key="7">
    <source>
        <dbReference type="EMBL" id="KAJ3177940.1"/>
    </source>
</evidence>
<protein>
    <recommendedName>
        <fullName evidence="5">18S rRNA factor 2</fullName>
    </recommendedName>
</protein>
<feature type="compositionally biased region" description="Low complexity" evidence="6">
    <location>
        <begin position="10"/>
        <end position="21"/>
    </location>
</feature>
<organism evidence="7 8">
    <name type="scientific">Geranomyces variabilis</name>
    <dbReference type="NCBI Taxonomy" id="109894"/>
    <lineage>
        <taxon>Eukaryota</taxon>
        <taxon>Fungi</taxon>
        <taxon>Fungi incertae sedis</taxon>
        <taxon>Chytridiomycota</taxon>
        <taxon>Chytridiomycota incertae sedis</taxon>
        <taxon>Chytridiomycetes</taxon>
        <taxon>Spizellomycetales</taxon>
        <taxon>Powellomycetaceae</taxon>
        <taxon>Geranomyces</taxon>
    </lineage>
</organism>
<dbReference type="InterPro" id="IPR035979">
    <property type="entry name" value="RBD_domain_sf"/>
</dbReference>